<evidence type="ECO:0000313" key="2">
    <source>
        <dbReference type="Proteomes" id="UP000295131"/>
    </source>
</evidence>
<dbReference type="Proteomes" id="UP000295131">
    <property type="component" value="Unassembled WGS sequence"/>
</dbReference>
<name>A0A4R5PP47_9HYPH</name>
<comment type="caution">
    <text evidence="1">The sequence shown here is derived from an EMBL/GenBank/DDBJ whole genome shotgun (WGS) entry which is preliminary data.</text>
</comment>
<proteinExistence type="predicted"/>
<accession>A0A4R5PP47</accession>
<dbReference type="AlphaFoldDB" id="A0A4R5PP47"/>
<reference evidence="1 2" key="1">
    <citation type="journal article" date="2013" name="Int. J. Syst. Evol. Microbiol.">
        <title>Hoeflea suaedae sp. nov., an endophytic bacterium isolated from the root of the halophyte Suaeda maritima.</title>
        <authorList>
            <person name="Chung E.J."/>
            <person name="Park J.A."/>
            <person name="Pramanik P."/>
            <person name="Bibi F."/>
            <person name="Jeon C.O."/>
            <person name="Chung Y.R."/>
        </authorList>
    </citation>
    <scope>NUCLEOTIDE SEQUENCE [LARGE SCALE GENOMIC DNA]</scope>
    <source>
        <strain evidence="1 2">YC6898</strain>
    </source>
</reference>
<sequence length="69" mass="7443">MSEYEYSALSVSCHRCQKQNTIVGNIPEFEIVNCSGCGKPMGQLRVLMADAMIESHEPGAQINEAGTPA</sequence>
<evidence type="ECO:0000313" key="1">
    <source>
        <dbReference type="EMBL" id="TDH38769.1"/>
    </source>
</evidence>
<protein>
    <submittedName>
        <fullName evidence="1">Uncharacterized protein</fullName>
    </submittedName>
</protein>
<dbReference type="EMBL" id="SMSI01000001">
    <property type="protein sequence ID" value="TDH38769.1"/>
    <property type="molecule type" value="Genomic_DNA"/>
</dbReference>
<organism evidence="1 2">
    <name type="scientific">Pseudohoeflea suaedae</name>
    <dbReference type="NCBI Taxonomy" id="877384"/>
    <lineage>
        <taxon>Bacteria</taxon>
        <taxon>Pseudomonadati</taxon>
        <taxon>Pseudomonadota</taxon>
        <taxon>Alphaproteobacteria</taxon>
        <taxon>Hyphomicrobiales</taxon>
        <taxon>Rhizobiaceae</taxon>
        <taxon>Pseudohoeflea</taxon>
    </lineage>
</organism>
<dbReference type="RefSeq" id="WP_133283603.1">
    <property type="nucleotide sequence ID" value="NZ_SMSI01000001.1"/>
</dbReference>
<keyword evidence="2" id="KW-1185">Reference proteome</keyword>
<gene>
    <name evidence="1" type="ORF">E2A64_06650</name>
</gene>